<evidence type="ECO:0000259" key="1">
    <source>
        <dbReference type="Pfam" id="PF13175"/>
    </source>
</evidence>
<dbReference type="SUPFAM" id="SSF52540">
    <property type="entry name" value="P-loop containing nucleoside triphosphate hydrolases"/>
    <property type="match status" value="1"/>
</dbReference>
<dbReference type="AlphaFoldDB" id="A0AAU7ZT07"/>
<dbReference type="KEGG" id="tpsc:RBB77_04070"/>
<dbReference type="CDD" id="cd00267">
    <property type="entry name" value="ABC_ATPase"/>
    <property type="match status" value="1"/>
</dbReference>
<dbReference type="Gene3D" id="3.40.50.300">
    <property type="entry name" value="P-loop containing nucleotide triphosphate hydrolases"/>
    <property type="match status" value="1"/>
</dbReference>
<evidence type="ECO:0000313" key="2">
    <source>
        <dbReference type="EMBL" id="XCB34079.1"/>
    </source>
</evidence>
<dbReference type="InterPro" id="IPR041685">
    <property type="entry name" value="AAA_GajA/Old/RecF-like"/>
</dbReference>
<protein>
    <submittedName>
        <fullName evidence="2">AAA family ATPase</fullName>
    </submittedName>
</protein>
<accession>A0AAU7ZT07</accession>
<reference evidence="2" key="2">
    <citation type="journal article" date="2024" name="Environ. Microbiol.">
        <title>Genome analysis and description of Tunturibacter gen. nov. expands the diversity of Terriglobia in tundra soils.</title>
        <authorList>
            <person name="Messyasz A."/>
            <person name="Mannisto M.K."/>
            <person name="Kerkhof L.J."/>
            <person name="Haggblom M.M."/>
        </authorList>
    </citation>
    <scope>NUCLEOTIDE SEQUENCE</scope>
    <source>
        <strain evidence="2">X5P6</strain>
    </source>
</reference>
<feature type="domain" description="Endonuclease GajA/Old nuclease/RecF-like AAA" evidence="1">
    <location>
        <begin position="16"/>
        <end position="62"/>
    </location>
</feature>
<dbReference type="InterPro" id="IPR027417">
    <property type="entry name" value="P-loop_NTPase"/>
</dbReference>
<organism evidence="2">
    <name type="scientific">Tunturiibacter psychrotolerans</name>
    <dbReference type="NCBI Taxonomy" id="3069686"/>
    <lineage>
        <taxon>Bacteria</taxon>
        <taxon>Pseudomonadati</taxon>
        <taxon>Acidobacteriota</taxon>
        <taxon>Terriglobia</taxon>
        <taxon>Terriglobales</taxon>
        <taxon>Acidobacteriaceae</taxon>
        <taxon>Tunturiibacter</taxon>
    </lineage>
</organism>
<proteinExistence type="predicted"/>
<gene>
    <name evidence="2" type="ORF">RBB77_04070</name>
</gene>
<dbReference type="Pfam" id="PF13175">
    <property type="entry name" value="AAA_15"/>
    <property type="match status" value="1"/>
</dbReference>
<sequence length="262" mass="29996">MYDSARGETLSSALRITSVRFSRYKAFREFSVSLENFNILVGANNAGKSTILSAFRILAEALRRAKAKSPSFVQGPDGTTRGYQVNMGNVPVATENIFHEYNDALPASVKFRVSTGDFLILFFPERGVCNLICETAGRVITSPSAFRKHFNLEIGFVPTLGPVEHEEPLYQQEAAREALLTHRASRNFRNIWHHRPEFFPEFRQLINDTWPGMDIKLPEIDRTHDKPLLRMFCPEDRIDREIFWAGFGFQVWCQMLTFIVAN</sequence>
<reference evidence="2" key="1">
    <citation type="submission" date="2023-08" db="EMBL/GenBank/DDBJ databases">
        <authorList>
            <person name="Messyasz A."/>
            <person name="Mannisto M.K."/>
            <person name="Kerkhof L.J."/>
            <person name="Haggblom M."/>
        </authorList>
    </citation>
    <scope>NUCLEOTIDE SEQUENCE</scope>
    <source>
        <strain evidence="2">X5P6</strain>
    </source>
</reference>
<name>A0AAU7ZT07_9BACT</name>
<dbReference type="EMBL" id="CP132942">
    <property type="protein sequence ID" value="XCB34079.1"/>
    <property type="molecule type" value="Genomic_DNA"/>
</dbReference>